<reference evidence="1" key="1">
    <citation type="journal article" date="2011" name="PLoS Biol.">
        <title>Gene gain and loss during evolution of obligate parasitism in the white rust pathogen of Arabidopsis thaliana.</title>
        <authorList>
            <person name="Kemen E."/>
            <person name="Gardiner A."/>
            <person name="Schultz-Larsen T."/>
            <person name="Kemen A.C."/>
            <person name="Balmuth A.L."/>
            <person name="Robert-Seilaniantz A."/>
            <person name="Bailey K."/>
            <person name="Holub E."/>
            <person name="Studholme D.J."/>
            <person name="Maclean D."/>
            <person name="Jones J.D."/>
        </authorList>
    </citation>
    <scope>NUCLEOTIDE SEQUENCE</scope>
</reference>
<evidence type="ECO:0000313" key="1">
    <source>
        <dbReference type="EMBL" id="CCA20119.1"/>
    </source>
</evidence>
<proteinExistence type="predicted"/>
<gene>
    <name evidence="1" type="primary">AlNc14C86G5518</name>
    <name evidence="1" type="ORF">ALNC14_062620</name>
</gene>
<dbReference type="AlphaFoldDB" id="F0WFY5"/>
<sequence>MDACAIVKVELFQSDQLQFQIVLIYFHELNKRVQRADVDFDGTINRRVVVVHTQGIRITPIFSDRGININGTFMNSSPDGTLLVACLRNRNNEIQIVAVVAYRAKRRKFGHLLEMIKRSAFLTLIATMS</sequence>
<protein>
    <submittedName>
        <fullName evidence="1">AlNc14C86G5518 protein</fullName>
    </submittedName>
</protein>
<reference evidence="1" key="2">
    <citation type="submission" date="2011-02" db="EMBL/GenBank/DDBJ databases">
        <authorList>
            <person name="MacLean D."/>
        </authorList>
    </citation>
    <scope>NUCLEOTIDE SEQUENCE</scope>
</reference>
<dbReference type="EMBL" id="FR824131">
    <property type="protein sequence ID" value="CCA20119.1"/>
    <property type="molecule type" value="Genomic_DNA"/>
</dbReference>
<organism evidence="1">
    <name type="scientific">Albugo laibachii Nc14</name>
    <dbReference type="NCBI Taxonomy" id="890382"/>
    <lineage>
        <taxon>Eukaryota</taxon>
        <taxon>Sar</taxon>
        <taxon>Stramenopiles</taxon>
        <taxon>Oomycota</taxon>
        <taxon>Peronosporomycetes</taxon>
        <taxon>Albuginales</taxon>
        <taxon>Albuginaceae</taxon>
        <taxon>Albugo</taxon>
    </lineage>
</organism>
<name>F0WFY5_9STRA</name>
<dbReference type="HOGENOM" id="CLU_1952831_0_0_1"/>
<accession>F0WFY5</accession>